<evidence type="ECO:0000256" key="6">
    <source>
        <dbReference type="ARBA" id="ARBA00023242"/>
    </source>
</evidence>
<evidence type="ECO:0000313" key="10">
    <source>
        <dbReference type="Proteomes" id="UP000191672"/>
    </source>
</evidence>
<keyword evidence="2" id="KW-0479">Metal-binding</keyword>
<organism evidence="9 10">
    <name type="scientific">Penicillium antarcticum</name>
    <dbReference type="NCBI Taxonomy" id="416450"/>
    <lineage>
        <taxon>Eukaryota</taxon>
        <taxon>Fungi</taxon>
        <taxon>Dikarya</taxon>
        <taxon>Ascomycota</taxon>
        <taxon>Pezizomycotina</taxon>
        <taxon>Eurotiomycetes</taxon>
        <taxon>Eurotiomycetidae</taxon>
        <taxon>Eurotiales</taxon>
        <taxon>Aspergillaceae</taxon>
        <taxon>Penicillium</taxon>
    </lineage>
</organism>
<keyword evidence="4" id="KW-0238">DNA-binding</keyword>
<name>A0A1V6Q2J2_9EURO</name>
<feature type="compositionally biased region" description="Basic and acidic residues" evidence="7">
    <location>
        <begin position="1"/>
        <end position="10"/>
    </location>
</feature>
<keyword evidence="10" id="KW-1185">Reference proteome</keyword>
<dbReference type="GO" id="GO:0003677">
    <property type="term" value="F:DNA binding"/>
    <property type="evidence" value="ECO:0007669"/>
    <property type="project" value="UniProtKB-KW"/>
</dbReference>
<dbReference type="PROSITE" id="PS50048">
    <property type="entry name" value="ZN2_CY6_FUNGAL_2"/>
    <property type="match status" value="1"/>
</dbReference>
<evidence type="ECO:0000256" key="2">
    <source>
        <dbReference type="ARBA" id="ARBA00022723"/>
    </source>
</evidence>
<dbReference type="PANTHER" id="PTHR47338:SF9">
    <property type="entry name" value="ZN(II)2CYS6 TRANSCRIPTION FACTOR (EUROFUNG)"/>
    <property type="match status" value="1"/>
</dbReference>
<dbReference type="InterPro" id="IPR050815">
    <property type="entry name" value="TF_fung"/>
</dbReference>
<dbReference type="SMART" id="SM00066">
    <property type="entry name" value="GAL4"/>
    <property type="match status" value="1"/>
</dbReference>
<evidence type="ECO:0000256" key="4">
    <source>
        <dbReference type="ARBA" id="ARBA00023125"/>
    </source>
</evidence>
<keyword evidence="6" id="KW-0539">Nucleus</keyword>
<evidence type="ECO:0000256" key="5">
    <source>
        <dbReference type="ARBA" id="ARBA00023163"/>
    </source>
</evidence>
<dbReference type="AlphaFoldDB" id="A0A1V6Q2J2"/>
<feature type="region of interest" description="Disordered" evidence="7">
    <location>
        <begin position="267"/>
        <end position="286"/>
    </location>
</feature>
<comment type="caution">
    <text evidence="9">The sequence shown here is derived from an EMBL/GenBank/DDBJ whole genome shotgun (WGS) entry which is preliminary data.</text>
</comment>
<keyword evidence="3" id="KW-0805">Transcription regulation</keyword>
<dbReference type="PANTHER" id="PTHR47338">
    <property type="entry name" value="ZN(II)2CYS6 TRANSCRIPTION FACTOR (EUROFUNG)-RELATED"/>
    <property type="match status" value="1"/>
</dbReference>
<dbReference type="GO" id="GO:0000981">
    <property type="term" value="F:DNA-binding transcription factor activity, RNA polymerase II-specific"/>
    <property type="evidence" value="ECO:0007669"/>
    <property type="project" value="InterPro"/>
</dbReference>
<dbReference type="InterPro" id="IPR001138">
    <property type="entry name" value="Zn2Cys6_DnaBD"/>
</dbReference>
<feature type="region of interest" description="Disordered" evidence="7">
    <location>
        <begin position="83"/>
        <end position="111"/>
    </location>
</feature>
<evidence type="ECO:0000259" key="8">
    <source>
        <dbReference type="PROSITE" id="PS50048"/>
    </source>
</evidence>
<dbReference type="InterPro" id="IPR036864">
    <property type="entry name" value="Zn2-C6_fun-type_DNA-bd_sf"/>
</dbReference>
<accession>A0A1V6Q2J2</accession>
<keyword evidence="5" id="KW-0804">Transcription</keyword>
<feature type="domain" description="Zn(2)-C6 fungal-type" evidence="8">
    <location>
        <begin position="16"/>
        <end position="46"/>
    </location>
</feature>
<comment type="subcellular location">
    <subcellularLocation>
        <location evidence="1">Nucleus</location>
    </subcellularLocation>
</comment>
<evidence type="ECO:0000256" key="7">
    <source>
        <dbReference type="SAM" id="MobiDB-lite"/>
    </source>
</evidence>
<dbReference type="SUPFAM" id="SSF57701">
    <property type="entry name" value="Zn2/Cys6 DNA-binding domain"/>
    <property type="match status" value="1"/>
</dbReference>
<dbReference type="PROSITE" id="PS00463">
    <property type="entry name" value="ZN2_CY6_FUNGAL_1"/>
    <property type="match status" value="1"/>
</dbReference>
<evidence type="ECO:0000313" key="9">
    <source>
        <dbReference type="EMBL" id="OQD83454.1"/>
    </source>
</evidence>
<dbReference type="EMBL" id="MDYN01000016">
    <property type="protein sequence ID" value="OQD83454.1"/>
    <property type="molecule type" value="Genomic_DNA"/>
</dbReference>
<gene>
    <name evidence="9" type="ORF">PENANT_c016G01833</name>
</gene>
<feature type="region of interest" description="Disordered" evidence="7">
    <location>
        <begin position="1"/>
        <end position="29"/>
    </location>
</feature>
<reference evidence="10" key="1">
    <citation type="journal article" date="2017" name="Nat. Microbiol.">
        <title>Global analysis of biosynthetic gene clusters reveals vast potential of secondary metabolite production in Penicillium species.</title>
        <authorList>
            <person name="Nielsen J.C."/>
            <person name="Grijseels S."/>
            <person name="Prigent S."/>
            <person name="Ji B."/>
            <person name="Dainat J."/>
            <person name="Nielsen K.F."/>
            <person name="Frisvad J.C."/>
            <person name="Workman M."/>
            <person name="Nielsen J."/>
        </authorList>
    </citation>
    <scope>NUCLEOTIDE SEQUENCE [LARGE SCALE GENOMIC DNA]</scope>
    <source>
        <strain evidence="10">IBT 31811</strain>
    </source>
</reference>
<dbReference type="GO" id="GO:0005634">
    <property type="term" value="C:nucleus"/>
    <property type="evidence" value="ECO:0007669"/>
    <property type="project" value="UniProtKB-SubCell"/>
</dbReference>
<proteinExistence type="predicted"/>
<dbReference type="CDD" id="cd12148">
    <property type="entry name" value="fungal_TF_MHR"/>
    <property type="match status" value="1"/>
</dbReference>
<dbReference type="STRING" id="416450.A0A1V6Q2J2"/>
<protein>
    <recommendedName>
        <fullName evidence="8">Zn(2)-C6 fungal-type domain-containing protein</fullName>
    </recommendedName>
</protein>
<dbReference type="GO" id="GO:0008270">
    <property type="term" value="F:zinc ion binding"/>
    <property type="evidence" value="ECO:0007669"/>
    <property type="project" value="InterPro"/>
</dbReference>
<evidence type="ECO:0000256" key="3">
    <source>
        <dbReference type="ARBA" id="ARBA00023015"/>
    </source>
</evidence>
<dbReference type="Pfam" id="PF00172">
    <property type="entry name" value="Zn_clus"/>
    <property type="match status" value="1"/>
</dbReference>
<dbReference type="Proteomes" id="UP000191672">
    <property type="component" value="Unassembled WGS sequence"/>
</dbReference>
<sequence>MAPAEDERPSKRARQACGPCRRKKSRCPGEKPVCSYCERLGQRCTYSGDEARSEEPENFKKMDERISGIESTLDRLMDYITRPPQDLTSSVPASHHEPELPPQDSPSVTRSSELSAADLYLTYCNSQPLLLFPYRSSVASLGPRDPELICAIEALGTRFYDGAVNNPQTQSEIKRLIGRASQMVMMRVVSGSVELSTLQTMCLLSMLEFTAGHIIRARFYTKMASYFMQNLKVNGLDSLSNLETERDERKLCFIGLNVLRNLQGSFQPLHPRESPDPLGENGEPSSLLGSMISNVDNARRTSSSKPDIGIVGTNIYTSELWALACNYAASPVGIHAHPPWSPHSDYAMIHFQHCEHESLMPLRFRLHASPFQDHPSAELQAHRDYWGPWLFFQMAQQLQQLRDSVSPGGLMTASGTLGGSNQRQMWSVNLQLLWKILVYAHASKSPDSGNDIFGPELAKDSVGSSGDHSVGDITERDFTLIGSAGISGHKTVAAECVTYPPEQTEDPVQLPSQIAPTMDLSGLPDDPNVEVTTGDGLYLQLQDYGRAFEDWLSVNPI</sequence>
<evidence type="ECO:0000256" key="1">
    <source>
        <dbReference type="ARBA" id="ARBA00004123"/>
    </source>
</evidence>
<dbReference type="CDD" id="cd00067">
    <property type="entry name" value="GAL4"/>
    <property type="match status" value="1"/>
</dbReference>
<dbReference type="Gene3D" id="4.10.240.10">
    <property type="entry name" value="Zn(2)-C6 fungal-type DNA-binding domain"/>
    <property type="match status" value="1"/>
</dbReference>